<comment type="caution">
    <text evidence="1">The sequence shown here is derived from an EMBL/GenBank/DDBJ whole genome shotgun (WGS) entry which is preliminary data.</text>
</comment>
<reference evidence="2" key="1">
    <citation type="submission" date="2017-09" db="EMBL/GenBank/DDBJ databases">
        <title>Depth-based differentiation of microbial function through sediment-hosted aquifers and enrichment of novel symbionts in the deep terrestrial subsurface.</title>
        <authorList>
            <person name="Probst A.J."/>
            <person name="Ladd B."/>
            <person name="Jarett J.K."/>
            <person name="Geller-Mcgrath D.E."/>
            <person name="Sieber C.M.K."/>
            <person name="Emerson J.B."/>
            <person name="Anantharaman K."/>
            <person name="Thomas B.C."/>
            <person name="Malmstrom R."/>
            <person name="Stieglmeier M."/>
            <person name="Klingl A."/>
            <person name="Woyke T."/>
            <person name="Ryan C.M."/>
            <person name="Banfield J.F."/>
        </authorList>
    </citation>
    <scope>NUCLEOTIDE SEQUENCE [LARGE SCALE GENOMIC DNA]</scope>
</reference>
<gene>
    <name evidence="1" type="ORF">COT23_00555</name>
</gene>
<dbReference type="AlphaFoldDB" id="A0A2H0Z0P8"/>
<evidence type="ECO:0000313" key="2">
    <source>
        <dbReference type="Proteomes" id="UP000228687"/>
    </source>
</evidence>
<organism evidence="1 2">
    <name type="scientific">Candidatus Kaiserbacteria bacterium CG08_land_8_20_14_0_20_50_21</name>
    <dbReference type="NCBI Taxonomy" id="1974604"/>
    <lineage>
        <taxon>Bacteria</taxon>
        <taxon>Candidatus Kaiseribacteriota</taxon>
    </lineage>
</organism>
<dbReference type="EMBL" id="PEXT01000010">
    <property type="protein sequence ID" value="PIS43573.1"/>
    <property type="molecule type" value="Genomic_DNA"/>
</dbReference>
<evidence type="ECO:0000313" key="1">
    <source>
        <dbReference type="EMBL" id="PIS43573.1"/>
    </source>
</evidence>
<accession>A0A2H0Z0P8</accession>
<protein>
    <submittedName>
        <fullName evidence="1">Uncharacterized protein</fullName>
    </submittedName>
</protein>
<dbReference type="Proteomes" id="UP000228687">
    <property type="component" value="Unassembled WGS sequence"/>
</dbReference>
<sequence>MHGWKLVSNDLEQYARIINETYLTPAGIVDERKLWHWVNFVNSNKYNYIPANSYLISRQYAPKDDTDIKKSERVFYTTKNARILDNIRYLIHNSVPEPYKSFIMANLLIKASVHTNTSGVFKGFHKKEGIGHFDFF</sequence>
<name>A0A2H0Z0P8_9BACT</name>
<proteinExistence type="predicted"/>